<reference evidence="3 4" key="1">
    <citation type="submission" date="2020-06" db="EMBL/GenBank/DDBJ databases">
        <title>Acidovorax antarctica sp. nov., isolated from Corinth ice sheet soil, Antarctic Fields Peninsula.</title>
        <authorList>
            <person name="Xu Q."/>
            <person name="Peng F."/>
        </authorList>
    </citation>
    <scope>NUCLEOTIDE SEQUENCE [LARGE SCALE GENOMIC DNA]</scope>
    <source>
        <strain evidence="3 4">16-35-5</strain>
        <plasmid evidence="3 4">unnamed1</plasmid>
    </source>
</reference>
<keyword evidence="3" id="KW-0614">Plasmid</keyword>
<name>A0A6N1X6Z5_9BURK</name>
<accession>A0A6N1X6Z5</accession>
<feature type="coiled-coil region" evidence="1">
    <location>
        <begin position="41"/>
        <end position="68"/>
    </location>
</feature>
<keyword evidence="1" id="KW-0175">Coiled coil</keyword>
<dbReference type="NCBIfam" id="TIGR02780">
    <property type="entry name" value="TrbJ_Ti"/>
    <property type="match status" value="1"/>
</dbReference>
<dbReference type="EMBL" id="CP054841">
    <property type="protein sequence ID" value="QKV55131.1"/>
    <property type="molecule type" value="Genomic_DNA"/>
</dbReference>
<evidence type="ECO:0000313" key="3">
    <source>
        <dbReference type="EMBL" id="QKV55131.1"/>
    </source>
</evidence>
<dbReference type="InterPro" id="IPR014147">
    <property type="entry name" value="T4SS_TrbJ"/>
</dbReference>
<evidence type="ECO:0000256" key="2">
    <source>
        <dbReference type="SAM" id="SignalP"/>
    </source>
</evidence>
<sequence>MQAYFPRSLAARALLACTLGATAARSGGIPVFDGSNFVQNAKTASESAQQTMKQIKQYELQLKQYANMQQNTAAPAHEVWDQATQTMGRLRSTLDTLNQYRQLAGSIDAHLQQFKDVEGHRSTECFHTRCSASQWSQKMQEQGRRGAQAQKSANDALLRGLDQQHQAMQVDARQLERLQAGAKNASGQMQALGAANQFASHLALQLQQIRALLIAQQTAMAARQQVLADREALAEAAQEQALAPRMGMTPHPRNWLATKP</sequence>
<geneLocation type="plasmid" evidence="3 4">
    <name>unnamed1</name>
</geneLocation>
<dbReference type="AlphaFoldDB" id="A0A6N1X6Z5"/>
<keyword evidence="2" id="KW-0732">Signal</keyword>
<feature type="chain" id="PRO_5026780375" evidence="2">
    <location>
        <begin position="24"/>
        <end position="260"/>
    </location>
</feature>
<proteinExistence type="predicted"/>
<dbReference type="SUPFAM" id="SSF101082">
    <property type="entry name" value="Typo IV secretion system protein TraC"/>
    <property type="match status" value="1"/>
</dbReference>
<evidence type="ECO:0000313" key="4">
    <source>
        <dbReference type="Proteomes" id="UP000509579"/>
    </source>
</evidence>
<organism evidence="3 4">
    <name type="scientific">Comamonas antarctica</name>
    <dbReference type="NCBI Taxonomy" id="2743470"/>
    <lineage>
        <taxon>Bacteria</taxon>
        <taxon>Pseudomonadati</taxon>
        <taxon>Pseudomonadota</taxon>
        <taxon>Betaproteobacteria</taxon>
        <taxon>Burkholderiales</taxon>
        <taxon>Comamonadaceae</taxon>
        <taxon>Comamonas</taxon>
    </lineage>
</organism>
<evidence type="ECO:0000256" key="1">
    <source>
        <dbReference type="SAM" id="Coils"/>
    </source>
</evidence>
<gene>
    <name evidence="3" type="primary">trbJ</name>
    <name evidence="3" type="ORF">HUK68_19485</name>
</gene>
<dbReference type="Proteomes" id="UP000509579">
    <property type="component" value="Plasmid unnamed1"/>
</dbReference>
<feature type="signal peptide" evidence="2">
    <location>
        <begin position="1"/>
        <end position="23"/>
    </location>
</feature>
<protein>
    <submittedName>
        <fullName evidence="3">P-type conjugative transfer protein TrbJ</fullName>
    </submittedName>
</protein>
<dbReference type="RefSeq" id="WP_175505919.1">
    <property type="nucleotide sequence ID" value="NZ_CAURQT010000003.1"/>
</dbReference>
<dbReference type="KEGG" id="aant:HUK68_19485"/>
<keyword evidence="4" id="KW-1185">Reference proteome</keyword>